<dbReference type="KEGG" id="arev:RVR_5996"/>
<dbReference type="RefSeq" id="WP_202235392.1">
    <property type="nucleotide sequence ID" value="NZ_AP018365.1"/>
</dbReference>
<reference evidence="9 10" key="4">
    <citation type="journal article" date="2020" name="Sci. Rep.">
        <title>beta-carboline chemical signals induce reveromycin production through a LuxR family regulator in Streptomyces sp. SN-593.</title>
        <authorList>
            <person name="Panthee S."/>
            <person name="Kito N."/>
            <person name="Hayashi T."/>
            <person name="Shimizu T."/>
            <person name="Ishikawa J."/>
            <person name="Hamamoto H."/>
            <person name="Osada H."/>
            <person name="Takahashi S."/>
        </authorList>
    </citation>
    <scope>NUCLEOTIDE SEQUENCE [LARGE SCALE GENOMIC DNA]</scope>
    <source>
        <strain evidence="9 10">SN-593</strain>
    </source>
</reference>
<feature type="transmembrane region" description="Helical" evidence="7">
    <location>
        <begin position="35"/>
        <end position="57"/>
    </location>
</feature>
<sequence>MTRYMPFLLVIAVWIYAFVDCLGTPDRQVRGLPKVVWLLIVLFFGEILIGPLAWLALGKRRVAGPRGGFGAGWGPDASRRTGPQERRPLDGDVLQAPREGWIPPDDNPEFLRSLDELNRQKRGDGTPPSPEGE</sequence>
<evidence type="ECO:0000259" key="8">
    <source>
        <dbReference type="Pfam" id="PF13396"/>
    </source>
</evidence>
<dbReference type="GO" id="GO:0005886">
    <property type="term" value="C:plasma membrane"/>
    <property type="evidence" value="ECO:0007669"/>
    <property type="project" value="UniProtKB-SubCell"/>
</dbReference>
<evidence type="ECO:0000256" key="4">
    <source>
        <dbReference type="ARBA" id="ARBA00022989"/>
    </source>
</evidence>
<reference evidence="9 10" key="1">
    <citation type="journal article" date="2010" name="J. Bacteriol.">
        <title>Biochemical characterization of a novel indole prenyltransferase from Streptomyces sp. SN-593.</title>
        <authorList>
            <person name="Takahashi S."/>
            <person name="Takagi H."/>
            <person name="Toyoda A."/>
            <person name="Uramoto M."/>
            <person name="Nogawa T."/>
            <person name="Ueki M."/>
            <person name="Sakaki Y."/>
            <person name="Osada H."/>
        </authorList>
    </citation>
    <scope>NUCLEOTIDE SEQUENCE [LARGE SCALE GENOMIC DNA]</scope>
    <source>
        <strain evidence="9 10">SN-593</strain>
    </source>
</reference>
<evidence type="ECO:0000313" key="9">
    <source>
        <dbReference type="EMBL" id="BBA99395.1"/>
    </source>
</evidence>
<dbReference type="EMBL" id="AP018365">
    <property type="protein sequence ID" value="BBA99395.1"/>
    <property type="molecule type" value="Genomic_DNA"/>
</dbReference>
<evidence type="ECO:0000313" key="10">
    <source>
        <dbReference type="Proteomes" id="UP000595703"/>
    </source>
</evidence>
<evidence type="ECO:0000256" key="7">
    <source>
        <dbReference type="SAM" id="Phobius"/>
    </source>
</evidence>
<evidence type="ECO:0000256" key="5">
    <source>
        <dbReference type="ARBA" id="ARBA00023136"/>
    </source>
</evidence>
<evidence type="ECO:0000256" key="1">
    <source>
        <dbReference type="ARBA" id="ARBA00004651"/>
    </source>
</evidence>
<keyword evidence="4 7" id="KW-1133">Transmembrane helix</keyword>
<reference evidence="9 10" key="3">
    <citation type="journal article" date="2011" name="Nat. Chem. Biol.">
        <title>Reveromycin A biosynthesis uses RevG and RevJ for stereospecific spiroacetal formation.</title>
        <authorList>
            <person name="Takahashi S."/>
            <person name="Toyoda A."/>
            <person name="Sekiyama Y."/>
            <person name="Takagi H."/>
            <person name="Nogawa T."/>
            <person name="Uramoto M."/>
            <person name="Suzuki R."/>
            <person name="Koshino H."/>
            <person name="Kumano T."/>
            <person name="Panthee S."/>
            <person name="Dairi T."/>
            <person name="Ishikawa J."/>
            <person name="Ikeda H."/>
            <person name="Sakaki Y."/>
            <person name="Osada H."/>
        </authorList>
    </citation>
    <scope>NUCLEOTIDE SEQUENCE [LARGE SCALE GENOMIC DNA]</scope>
    <source>
        <strain evidence="9 10">SN-593</strain>
    </source>
</reference>
<dbReference type="Proteomes" id="UP000595703">
    <property type="component" value="Chromosome"/>
</dbReference>
<accession>A0A7U3VQ46</accession>
<feature type="region of interest" description="Disordered" evidence="6">
    <location>
        <begin position="66"/>
        <end position="109"/>
    </location>
</feature>
<evidence type="ECO:0000256" key="3">
    <source>
        <dbReference type="ARBA" id="ARBA00022692"/>
    </source>
</evidence>
<keyword evidence="2" id="KW-1003">Cell membrane</keyword>
<evidence type="ECO:0000256" key="6">
    <source>
        <dbReference type="SAM" id="MobiDB-lite"/>
    </source>
</evidence>
<comment type="subcellular location">
    <subcellularLocation>
        <location evidence="1">Cell membrane</location>
        <topology evidence="1">Multi-pass membrane protein</topology>
    </subcellularLocation>
</comment>
<gene>
    <name evidence="9" type="ORF">RVR_5996</name>
</gene>
<evidence type="ECO:0000256" key="2">
    <source>
        <dbReference type="ARBA" id="ARBA00022475"/>
    </source>
</evidence>
<feature type="compositionally biased region" description="Basic and acidic residues" evidence="6">
    <location>
        <begin position="77"/>
        <end position="90"/>
    </location>
</feature>
<name>A0A7U3VQ46_9ACTN</name>
<protein>
    <recommendedName>
        <fullName evidence="8">Cardiolipin synthase N-terminal domain-containing protein</fullName>
    </recommendedName>
</protein>
<dbReference type="AlphaFoldDB" id="A0A7U3VQ46"/>
<keyword evidence="5 7" id="KW-0472">Membrane</keyword>
<organism evidence="9 10">
    <name type="scientific">Actinacidiphila reveromycinica</name>
    <dbReference type="NCBI Taxonomy" id="659352"/>
    <lineage>
        <taxon>Bacteria</taxon>
        <taxon>Bacillati</taxon>
        <taxon>Actinomycetota</taxon>
        <taxon>Actinomycetes</taxon>
        <taxon>Kitasatosporales</taxon>
        <taxon>Streptomycetaceae</taxon>
        <taxon>Actinacidiphila</taxon>
    </lineage>
</organism>
<dbReference type="Pfam" id="PF13396">
    <property type="entry name" value="PLDc_N"/>
    <property type="match status" value="1"/>
</dbReference>
<reference evidence="9 10" key="2">
    <citation type="journal article" date="2011" name="J. Antibiot.">
        <title>Furaquinocins I and J: novel polyketide isoprenoid hybrid compounds from Streptomyces reveromyceticus SN-593.</title>
        <authorList>
            <person name="Panthee S."/>
            <person name="Takahashi S."/>
            <person name="Takagi H."/>
            <person name="Nogawa T."/>
            <person name="Oowada E."/>
            <person name="Uramoto M."/>
            <person name="Osada H."/>
        </authorList>
    </citation>
    <scope>NUCLEOTIDE SEQUENCE [LARGE SCALE GENOMIC DNA]</scope>
    <source>
        <strain evidence="9 10">SN-593</strain>
    </source>
</reference>
<keyword evidence="10" id="KW-1185">Reference proteome</keyword>
<proteinExistence type="predicted"/>
<feature type="domain" description="Cardiolipin synthase N-terminal" evidence="8">
    <location>
        <begin position="12"/>
        <end position="58"/>
    </location>
</feature>
<keyword evidence="3 7" id="KW-0812">Transmembrane</keyword>
<dbReference type="InterPro" id="IPR027379">
    <property type="entry name" value="CLS_N"/>
</dbReference>